<reference evidence="4 5" key="1">
    <citation type="submission" date="2018-05" db="EMBL/GenBank/DDBJ databases">
        <title>Whole genome sequencing for identification of molecular markers to develop diagnostic detection tools for the regulated plant pathogen Lachnellula willkommii.</title>
        <authorList>
            <person name="Giroux E."/>
            <person name="Bilodeau G."/>
        </authorList>
    </citation>
    <scope>NUCLEOTIDE SEQUENCE [LARGE SCALE GENOMIC DNA]</scope>
    <source>
        <strain evidence="4 5">CBS 625.97</strain>
    </source>
</reference>
<dbReference type="EMBL" id="QGMG01000380">
    <property type="protein sequence ID" value="TVY54068.1"/>
    <property type="molecule type" value="Genomic_DNA"/>
</dbReference>
<evidence type="ECO:0000313" key="5">
    <source>
        <dbReference type="Proteomes" id="UP000481288"/>
    </source>
</evidence>
<dbReference type="Gene3D" id="3.40.630.30">
    <property type="match status" value="1"/>
</dbReference>
<feature type="domain" description="N-acetyltransferase" evidence="3">
    <location>
        <begin position="23"/>
        <end position="197"/>
    </location>
</feature>
<accession>A0A7D8YP98</accession>
<dbReference type="PANTHER" id="PTHR43420:SF47">
    <property type="entry name" value="N-ACETYLTRANSFERASE DOMAIN-CONTAINING PROTEIN"/>
    <property type="match status" value="1"/>
</dbReference>
<dbReference type="GO" id="GO:0016747">
    <property type="term" value="F:acyltransferase activity, transferring groups other than amino-acyl groups"/>
    <property type="evidence" value="ECO:0007669"/>
    <property type="project" value="InterPro"/>
</dbReference>
<keyword evidence="1" id="KW-0808">Transferase</keyword>
<dbReference type="CDD" id="cd04301">
    <property type="entry name" value="NAT_SF"/>
    <property type="match status" value="1"/>
</dbReference>
<evidence type="ECO:0000256" key="1">
    <source>
        <dbReference type="ARBA" id="ARBA00022679"/>
    </source>
</evidence>
<dbReference type="OrthoDB" id="41532at2759"/>
<dbReference type="InterPro" id="IPR016181">
    <property type="entry name" value="Acyl_CoA_acyltransferase"/>
</dbReference>
<evidence type="ECO:0000313" key="4">
    <source>
        <dbReference type="EMBL" id="TVY54068.1"/>
    </source>
</evidence>
<dbReference type="Pfam" id="PF00583">
    <property type="entry name" value="Acetyltransf_1"/>
    <property type="match status" value="1"/>
</dbReference>
<evidence type="ECO:0000256" key="2">
    <source>
        <dbReference type="ARBA" id="ARBA00023315"/>
    </source>
</evidence>
<protein>
    <recommendedName>
        <fullName evidence="3">N-acetyltransferase domain-containing protein</fullName>
    </recommendedName>
</protein>
<comment type="caution">
    <text evidence="4">The sequence shown here is derived from an EMBL/GenBank/DDBJ whole genome shotgun (WGS) entry which is preliminary data.</text>
</comment>
<dbReference type="InterPro" id="IPR050680">
    <property type="entry name" value="YpeA/RimI_acetyltransf"/>
</dbReference>
<keyword evidence="2" id="KW-0012">Acyltransferase</keyword>
<organism evidence="4 5">
    <name type="scientific">Lachnellula cervina</name>
    <dbReference type="NCBI Taxonomy" id="1316786"/>
    <lineage>
        <taxon>Eukaryota</taxon>
        <taxon>Fungi</taxon>
        <taxon>Dikarya</taxon>
        <taxon>Ascomycota</taxon>
        <taxon>Pezizomycotina</taxon>
        <taxon>Leotiomycetes</taxon>
        <taxon>Helotiales</taxon>
        <taxon>Lachnaceae</taxon>
        <taxon>Lachnellula</taxon>
    </lineage>
</organism>
<dbReference type="Proteomes" id="UP000481288">
    <property type="component" value="Unassembled WGS sequence"/>
</dbReference>
<gene>
    <name evidence="4" type="ORF">LCER1_G005001</name>
</gene>
<sequence length="204" mass="22579">MPFEKVQVSRDDESIHTFVERYKEFRLLSLKVAPEAFGSTLERERAFTDETWYDRLANPKAVTFLALQGGRVIGSLTTVGPLPFGPDESSASSNPWNSLDDEIPEDLKESHWRVNGMFTLPEVRRQGVAKALIEKVVKFGSEEASRTGKTFAGTIVVDADNPAAKALYERAGYVVTKEEIHSPGSSRTVLLMKYSPSPAANTLN</sequence>
<evidence type="ECO:0000259" key="3">
    <source>
        <dbReference type="PROSITE" id="PS51186"/>
    </source>
</evidence>
<name>A0A7D8YP98_9HELO</name>
<dbReference type="SUPFAM" id="SSF55729">
    <property type="entry name" value="Acyl-CoA N-acyltransferases (Nat)"/>
    <property type="match status" value="1"/>
</dbReference>
<dbReference type="PANTHER" id="PTHR43420">
    <property type="entry name" value="ACETYLTRANSFERASE"/>
    <property type="match status" value="1"/>
</dbReference>
<proteinExistence type="predicted"/>
<dbReference type="InterPro" id="IPR000182">
    <property type="entry name" value="GNAT_dom"/>
</dbReference>
<dbReference type="AlphaFoldDB" id="A0A7D8YP98"/>
<keyword evidence="5" id="KW-1185">Reference proteome</keyword>
<dbReference type="PROSITE" id="PS51186">
    <property type="entry name" value="GNAT"/>
    <property type="match status" value="1"/>
</dbReference>